<gene>
    <name evidence="1" type="ORF">SAMN02745124_00866</name>
</gene>
<sequence>MQRNHGVPPAPHINRLSLVALETTGATTRTLWSTSSLLMSLLLCCWLLMPTGAEADTLDPQVAIEIDHLLEHIRTAPCRFNRNGTWHEADEAAEHIGRKYRYLLRRDRIDSTEDFIRQAATASSISGRAYLVQCRSDTVLKTADWLTGILAELRQHEPP</sequence>
<evidence type="ECO:0008006" key="3">
    <source>
        <dbReference type="Google" id="ProtNLM"/>
    </source>
</evidence>
<name>A0A1M5TR01_9BACT</name>
<dbReference type="InterPro" id="IPR035242">
    <property type="entry name" value="DUF5329"/>
</dbReference>
<keyword evidence="2" id="KW-1185">Reference proteome</keyword>
<protein>
    <recommendedName>
        <fullName evidence="3">DUF5329 domain-containing protein</fullName>
    </recommendedName>
</protein>
<dbReference type="STRING" id="1121409.SAMN02745124_00866"/>
<dbReference type="AlphaFoldDB" id="A0A1M5TR01"/>
<dbReference type="EMBL" id="FQXS01000003">
    <property type="protein sequence ID" value="SHH53197.1"/>
    <property type="molecule type" value="Genomic_DNA"/>
</dbReference>
<evidence type="ECO:0000313" key="1">
    <source>
        <dbReference type="EMBL" id="SHH53197.1"/>
    </source>
</evidence>
<evidence type="ECO:0000313" key="2">
    <source>
        <dbReference type="Proteomes" id="UP000184139"/>
    </source>
</evidence>
<dbReference type="OrthoDB" id="344871at2"/>
<accession>A0A1M5TR01</accession>
<dbReference type="Proteomes" id="UP000184139">
    <property type="component" value="Unassembled WGS sequence"/>
</dbReference>
<dbReference type="RefSeq" id="WP_084540440.1">
    <property type="nucleotide sequence ID" value="NZ_FQXS01000003.1"/>
</dbReference>
<organism evidence="1 2">
    <name type="scientific">Desulfofustis glycolicus DSM 9705</name>
    <dbReference type="NCBI Taxonomy" id="1121409"/>
    <lineage>
        <taxon>Bacteria</taxon>
        <taxon>Pseudomonadati</taxon>
        <taxon>Thermodesulfobacteriota</taxon>
        <taxon>Desulfobulbia</taxon>
        <taxon>Desulfobulbales</taxon>
        <taxon>Desulfocapsaceae</taxon>
        <taxon>Desulfofustis</taxon>
    </lineage>
</organism>
<reference evidence="1 2" key="1">
    <citation type="submission" date="2016-11" db="EMBL/GenBank/DDBJ databases">
        <authorList>
            <person name="Jaros S."/>
            <person name="Januszkiewicz K."/>
            <person name="Wedrychowicz H."/>
        </authorList>
    </citation>
    <scope>NUCLEOTIDE SEQUENCE [LARGE SCALE GENOMIC DNA]</scope>
    <source>
        <strain evidence="1 2">DSM 9705</strain>
    </source>
</reference>
<dbReference type="Pfam" id="PF17263">
    <property type="entry name" value="DUF5329"/>
    <property type="match status" value="1"/>
</dbReference>
<proteinExistence type="predicted"/>